<dbReference type="InterPro" id="IPR001173">
    <property type="entry name" value="Glyco_trans_2-like"/>
</dbReference>
<dbReference type="Pfam" id="PF00535">
    <property type="entry name" value="Glycos_transf_2"/>
    <property type="match status" value="1"/>
</dbReference>
<protein>
    <submittedName>
        <fullName evidence="4">Glycosyltransferase</fullName>
    </submittedName>
</protein>
<proteinExistence type="predicted"/>
<reference evidence="4 5" key="1">
    <citation type="submission" date="2019-08" db="EMBL/GenBank/DDBJ databases">
        <title>In-depth cultivation of the pig gut microbiome towards novel bacterial diversity and tailored functional studies.</title>
        <authorList>
            <person name="Wylensek D."/>
            <person name="Hitch T.C.A."/>
            <person name="Clavel T."/>
        </authorList>
    </citation>
    <scope>NUCLEOTIDE SEQUENCE [LARGE SCALE GENOMIC DNA]</scope>
    <source>
        <strain evidence="4 5">RF-744-FAT-4</strain>
    </source>
</reference>
<dbReference type="EMBL" id="VUMO01000008">
    <property type="protein sequence ID" value="MSS20121.1"/>
    <property type="molecule type" value="Genomic_DNA"/>
</dbReference>
<dbReference type="PANTHER" id="PTHR22916">
    <property type="entry name" value="GLYCOSYLTRANSFERASE"/>
    <property type="match status" value="1"/>
</dbReference>
<accession>A0A7X2NGS3</accession>
<keyword evidence="1" id="KW-0328">Glycosyltransferase</keyword>
<dbReference type="RefSeq" id="WP_154576501.1">
    <property type="nucleotide sequence ID" value="NZ_VUMO01000008.1"/>
</dbReference>
<dbReference type="SUPFAM" id="SSF53448">
    <property type="entry name" value="Nucleotide-diphospho-sugar transferases"/>
    <property type="match status" value="1"/>
</dbReference>
<dbReference type="AlphaFoldDB" id="A0A7X2NGS3"/>
<sequence>MKEPLITVIVPVYNVEKYLNDCVQSIVSQTYRNLEIILVDDGSPDNCGKICDNLAKEDSRIKVIHKKNGGLSDARNAGINIATGKYITFIDSDDFIFADMIKSFVNCAEENHADLVSAQHVRCEQDDNYKEFNFNRWSYSDVQQHVIHGNNEGMRQFLYSNDIGTAAWSKLYKRSLFKDVRYPYGKYHEDTYTTYKLVALCNTIVSLNQPLYVYRKNNASIMNEPFSDKRFNMVEGKLEQAEFIHNFYPQYSKGANKDIIYACNQCMILLSKSTGQYKEVEEKLQKLYRKYWKDYFTSKVSIKGKIVAAICAINVEMGLKILRVSL</sequence>
<dbReference type="CDD" id="cd00761">
    <property type="entry name" value="Glyco_tranf_GTA_type"/>
    <property type="match status" value="1"/>
</dbReference>
<comment type="caution">
    <text evidence="4">The sequence shown here is derived from an EMBL/GenBank/DDBJ whole genome shotgun (WGS) entry which is preliminary data.</text>
</comment>
<gene>
    <name evidence="4" type="ORF">FYJ52_06885</name>
</gene>
<evidence type="ECO:0000259" key="3">
    <source>
        <dbReference type="Pfam" id="PF00535"/>
    </source>
</evidence>
<keyword evidence="5" id="KW-1185">Reference proteome</keyword>
<evidence type="ECO:0000256" key="1">
    <source>
        <dbReference type="ARBA" id="ARBA00022676"/>
    </source>
</evidence>
<organism evidence="4 5">
    <name type="scientific">Pseudoramibacter porci</name>
    <dbReference type="NCBI Taxonomy" id="2606631"/>
    <lineage>
        <taxon>Bacteria</taxon>
        <taxon>Bacillati</taxon>
        <taxon>Bacillota</taxon>
        <taxon>Clostridia</taxon>
        <taxon>Eubacteriales</taxon>
        <taxon>Eubacteriaceae</taxon>
        <taxon>Pseudoramibacter</taxon>
    </lineage>
</organism>
<keyword evidence="2 4" id="KW-0808">Transferase</keyword>
<dbReference type="GO" id="GO:0016757">
    <property type="term" value="F:glycosyltransferase activity"/>
    <property type="evidence" value="ECO:0007669"/>
    <property type="project" value="UniProtKB-KW"/>
</dbReference>
<evidence type="ECO:0000313" key="4">
    <source>
        <dbReference type="EMBL" id="MSS20121.1"/>
    </source>
</evidence>
<dbReference type="Proteomes" id="UP000461754">
    <property type="component" value="Unassembled WGS sequence"/>
</dbReference>
<feature type="domain" description="Glycosyltransferase 2-like" evidence="3">
    <location>
        <begin position="7"/>
        <end position="180"/>
    </location>
</feature>
<dbReference type="InterPro" id="IPR029044">
    <property type="entry name" value="Nucleotide-diphossugar_trans"/>
</dbReference>
<dbReference type="Gene3D" id="3.90.550.10">
    <property type="entry name" value="Spore Coat Polysaccharide Biosynthesis Protein SpsA, Chain A"/>
    <property type="match status" value="1"/>
</dbReference>
<dbReference type="PANTHER" id="PTHR22916:SF51">
    <property type="entry name" value="GLYCOSYLTRANSFERASE EPSH-RELATED"/>
    <property type="match status" value="1"/>
</dbReference>
<evidence type="ECO:0000256" key="2">
    <source>
        <dbReference type="ARBA" id="ARBA00022679"/>
    </source>
</evidence>
<evidence type="ECO:0000313" key="5">
    <source>
        <dbReference type="Proteomes" id="UP000461754"/>
    </source>
</evidence>
<name>A0A7X2NGS3_9FIRM</name>